<gene>
    <name evidence="2" type="ORF">EW142_12640</name>
</gene>
<dbReference type="AlphaFoldDB" id="A0A4V2HSF5"/>
<dbReference type="OrthoDB" id="1451982at2"/>
<name>A0A4V2HSF5_9FLAO</name>
<accession>A0A4V2HSF5</accession>
<organism evidence="2 3">
    <name type="scientific">Flagellimonas allohymeniacidonis</name>
    <dbReference type="NCBI Taxonomy" id="2517819"/>
    <lineage>
        <taxon>Bacteria</taxon>
        <taxon>Pseudomonadati</taxon>
        <taxon>Bacteroidota</taxon>
        <taxon>Flavobacteriia</taxon>
        <taxon>Flavobacteriales</taxon>
        <taxon>Flavobacteriaceae</taxon>
        <taxon>Flagellimonas</taxon>
    </lineage>
</organism>
<evidence type="ECO:0000313" key="2">
    <source>
        <dbReference type="EMBL" id="TAI47510.1"/>
    </source>
</evidence>
<keyword evidence="1" id="KW-1133">Transmembrane helix</keyword>
<dbReference type="EMBL" id="SGIU01000002">
    <property type="protein sequence ID" value="TAI47510.1"/>
    <property type="molecule type" value="Genomic_DNA"/>
</dbReference>
<feature type="transmembrane region" description="Helical" evidence="1">
    <location>
        <begin position="102"/>
        <end position="122"/>
    </location>
</feature>
<evidence type="ECO:0000256" key="1">
    <source>
        <dbReference type="SAM" id="Phobius"/>
    </source>
</evidence>
<keyword evidence="1" id="KW-0812">Transmembrane</keyword>
<proteinExistence type="predicted"/>
<dbReference type="Proteomes" id="UP000291981">
    <property type="component" value="Unassembled WGS sequence"/>
</dbReference>
<keyword evidence="3" id="KW-1185">Reference proteome</keyword>
<comment type="caution">
    <text evidence="2">The sequence shown here is derived from an EMBL/GenBank/DDBJ whole genome shotgun (WGS) entry which is preliminary data.</text>
</comment>
<protein>
    <recommendedName>
        <fullName evidence="4">DUF4293 family protein</fullName>
    </recommendedName>
</protein>
<evidence type="ECO:0000313" key="3">
    <source>
        <dbReference type="Proteomes" id="UP000291981"/>
    </source>
</evidence>
<feature type="transmembrane region" description="Helical" evidence="1">
    <location>
        <begin position="69"/>
        <end position="90"/>
    </location>
</feature>
<reference evidence="2 3" key="1">
    <citation type="submission" date="2019-02" db="EMBL/GenBank/DDBJ databases">
        <title>Draft genome sequence of Muricauda sp. 176CP4-71.</title>
        <authorList>
            <person name="Park J.-S."/>
        </authorList>
    </citation>
    <scope>NUCLEOTIDE SEQUENCE [LARGE SCALE GENOMIC DNA]</scope>
    <source>
        <strain evidence="2 3">176CP4-71</strain>
    </source>
</reference>
<sequence length="138" mass="15933">MTKPNLPAQFILILVFLLSLSFLVHTQILKSLDLPPFENLIFRAYWVNAILAAVIFLLIYIFREKLKNLIGFLFMGGSLIKFAFFFILFYPTYKQDGDMSRLEFGAFFIPYAIALIFETIFISKLLKKIEGSSVNQDS</sequence>
<evidence type="ECO:0008006" key="4">
    <source>
        <dbReference type="Google" id="ProtNLM"/>
    </source>
</evidence>
<feature type="transmembrane region" description="Helical" evidence="1">
    <location>
        <begin position="42"/>
        <end position="62"/>
    </location>
</feature>
<keyword evidence="1" id="KW-0472">Membrane</keyword>
<dbReference type="RefSeq" id="WP_130614381.1">
    <property type="nucleotide sequence ID" value="NZ_SGIU01000002.1"/>
</dbReference>